<dbReference type="Proteomes" id="UP000320146">
    <property type="component" value="Unassembled WGS sequence"/>
</dbReference>
<dbReference type="EMBL" id="SHBL01000024">
    <property type="protein sequence ID" value="RZO23805.1"/>
    <property type="molecule type" value="Genomic_DNA"/>
</dbReference>
<protein>
    <recommendedName>
        <fullName evidence="1">NADH:ubiquinone oxidoreductase intermediate-associated protein 30 domain-containing protein</fullName>
    </recommendedName>
</protein>
<accession>A0A520MRG0</accession>
<dbReference type="InterPro" id="IPR013857">
    <property type="entry name" value="NADH-UbQ_OxRdtase-assoc_prot30"/>
</dbReference>
<dbReference type="Pfam" id="PF08547">
    <property type="entry name" value="CIA30"/>
    <property type="match status" value="1"/>
</dbReference>
<sequence>MRNLFFLLLLSMGLIAEMSEKPEQWYVVTDRVMGGSSNLEADFNDGTFKMTGNVVKKDGGFVRLGHRPDSINKDAKGIKFLARGNNETYEVHLTLKGVKMPPWSYMSKTFETTADWQEFTINFDEFEKNGYMMSSMKPKNIRELSIAGFGRDFDVDLEFKDVKIF</sequence>
<dbReference type="InterPro" id="IPR008979">
    <property type="entry name" value="Galactose-bd-like_sf"/>
</dbReference>
<feature type="domain" description="NADH:ubiquinone oxidoreductase intermediate-associated protein 30" evidence="1">
    <location>
        <begin position="19"/>
        <end position="147"/>
    </location>
</feature>
<reference evidence="2 3" key="1">
    <citation type="submission" date="2019-02" db="EMBL/GenBank/DDBJ databases">
        <title>Prokaryotic population dynamics and viral predation in marine succession experiment using metagenomics: the confinement effect.</title>
        <authorList>
            <person name="Haro-Moreno J.M."/>
            <person name="Rodriguez-Valera F."/>
            <person name="Lopez-Perez M."/>
        </authorList>
    </citation>
    <scope>NUCLEOTIDE SEQUENCE [LARGE SCALE GENOMIC DNA]</scope>
    <source>
        <strain evidence="2">MED-G166</strain>
    </source>
</reference>
<organism evidence="2 3">
    <name type="scientific">SAR86 cluster bacterium</name>
    <dbReference type="NCBI Taxonomy" id="2030880"/>
    <lineage>
        <taxon>Bacteria</taxon>
        <taxon>Pseudomonadati</taxon>
        <taxon>Pseudomonadota</taxon>
        <taxon>Gammaproteobacteria</taxon>
        <taxon>SAR86 cluster</taxon>
    </lineage>
</organism>
<evidence type="ECO:0000313" key="2">
    <source>
        <dbReference type="EMBL" id="RZO23805.1"/>
    </source>
</evidence>
<name>A0A520MRG0_9GAMM</name>
<gene>
    <name evidence="2" type="ORF">EVA99_03145</name>
</gene>
<evidence type="ECO:0000259" key="1">
    <source>
        <dbReference type="Pfam" id="PF08547"/>
    </source>
</evidence>
<dbReference type="AlphaFoldDB" id="A0A520MRG0"/>
<dbReference type="SUPFAM" id="SSF49785">
    <property type="entry name" value="Galactose-binding domain-like"/>
    <property type="match status" value="1"/>
</dbReference>
<evidence type="ECO:0000313" key="3">
    <source>
        <dbReference type="Proteomes" id="UP000320146"/>
    </source>
</evidence>
<proteinExistence type="predicted"/>
<comment type="caution">
    <text evidence="2">The sequence shown here is derived from an EMBL/GenBank/DDBJ whole genome shotgun (WGS) entry which is preliminary data.</text>
</comment>